<proteinExistence type="predicted"/>
<reference evidence="1" key="1">
    <citation type="submission" date="2018-02" db="EMBL/GenBank/DDBJ databases">
        <title>Rhizophora mucronata_Transcriptome.</title>
        <authorList>
            <person name="Meera S.P."/>
            <person name="Sreeshan A."/>
            <person name="Augustine A."/>
        </authorList>
    </citation>
    <scope>NUCLEOTIDE SEQUENCE</scope>
    <source>
        <tissue evidence="1">Leaf</tissue>
    </source>
</reference>
<dbReference type="AlphaFoldDB" id="A0A2P2PJE1"/>
<sequence>MIWASQRFNICTVWKPSSKFSEHFNAMQHLKIGAKHHSRERGATGCFGHLFV</sequence>
<name>A0A2P2PJE1_RHIMU</name>
<accession>A0A2P2PJE1</accession>
<dbReference type="EMBL" id="GGEC01074404">
    <property type="protein sequence ID" value="MBX54888.1"/>
    <property type="molecule type" value="Transcribed_RNA"/>
</dbReference>
<evidence type="ECO:0000313" key="1">
    <source>
        <dbReference type="EMBL" id="MBX54888.1"/>
    </source>
</evidence>
<organism evidence="1">
    <name type="scientific">Rhizophora mucronata</name>
    <name type="common">Asiatic mangrove</name>
    <dbReference type="NCBI Taxonomy" id="61149"/>
    <lineage>
        <taxon>Eukaryota</taxon>
        <taxon>Viridiplantae</taxon>
        <taxon>Streptophyta</taxon>
        <taxon>Embryophyta</taxon>
        <taxon>Tracheophyta</taxon>
        <taxon>Spermatophyta</taxon>
        <taxon>Magnoliopsida</taxon>
        <taxon>eudicotyledons</taxon>
        <taxon>Gunneridae</taxon>
        <taxon>Pentapetalae</taxon>
        <taxon>rosids</taxon>
        <taxon>fabids</taxon>
        <taxon>Malpighiales</taxon>
        <taxon>Rhizophoraceae</taxon>
        <taxon>Rhizophora</taxon>
    </lineage>
</organism>
<protein>
    <submittedName>
        <fullName evidence="1">Uncharacterized protein</fullName>
    </submittedName>
</protein>